<evidence type="ECO:0000256" key="1">
    <source>
        <dbReference type="RuleBase" id="RU000411"/>
    </source>
</evidence>
<accession>A0A7V4TJZ3</accession>
<evidence type="ECO:0000313" key="3">
    <source>
        <dbReference type="EMBL" id="HGY39913.1"/>
    </source>
</evidence>
<sequence>MKRFLLVLLFLVLLFLHRGGVFALPWEHIVLIDDPEFVRLVAVPNPDHRLFWATDYVLEVEARNPAQPVEVSYLILAGSATPERPSQGVEVRGNTFIAGWEEEKQLYFHTEVGGWARPEFQANPQYFPLPHYRTCVLLLARYEKVYLVFLRENDGYLMYRVFQGGPFTELEVDGLARVTRVGEEFEVRSLGGPVEVGLWAEGAYLHDEVAGYARPEFQENPKRYRIPHYGMFFFLVARYGRLGLIVGNENDGYLGAVTFSGSRLLQEERIPGLGILRGLGGPEVEVLASEGVPVEVSHFSFDGTCWQHEVGGWAHPEFEPNPQRFSLKHYTPGFLMLSRYEKSALFCYNENDGQLGILPLAGDDPDLQARVVAAQGDFGFRLFSKLLDEETGNVALSPFGLFLPLAVTCAGACGETQKSIALALGLEGLGLREVQEGHAALLGSLHEEDPGVLLHKACALWVRQGLPVREEFLSAGREGYGAEVRVLDINHPGALEAVNGWVREHTKGTIEQILERIDPETLVIVTSAVFFRGAWTVAFDRGETRPGPFFLPEGGTKTCLFMTRSGVYRYLKGEDFQAVAIPYGKEGRFGMYLFLPDPGVDLEDFIRSLSWERWEAWMQRFQKREGTVSLPRFRLAYGAKELRDVLKRLGMGPALVPGADFCNLLEGEAYISSVVHRAFVEVHEEGTEASAASAVVVSRGMGETFTMVVNRPFFFAIRDDRTGALLFLGGVFDPEDVI</sequence>
<dbReference type="InterPro" id="IPR042178">
    <property type="entry name" value="Serpin_sf_1"/>
</dbReference>
<dbReference type="InterPro" id="IPR000215">
    <property type="entry name" value="Serpin_fam"/>
</dbReference>
<comment type="caution">
    <text evidence="3">The sequence shown here is derived from an EMBL/GenBank/DDBJ whole genome shotgun (WGS) entry which is preliminary data.</text>
</comment>
<dbReference type="PANTHER" id="PTHR11461:SF211">
    <property type="entry name" value="GH10112P-RELATED"/>
    <property type="match status" value="1"/>
</dbReference>
<dbReference type="Gene3D" id="2.30.39.10">
    <property type="entry name" value="Alpha-1-antitrypsin, domain 1"/>
    <property type="match status" value="1"/>
</dbReference>
<dbReference type="SMART" id="SM00093">
    <property type="entry name" value="SERPIN"/>
    <property type="match status" value="1"/>
</dbReference>
<dbReference type="GO" id="GO:0005615">
    <property type="term" value="C:extracellular space"/>
    <property type="evidence" value="ECO:0007669"/>
    <property type="project" value="InterPro"/>
</dbReference>
<dbReference type="InterPro" id="IPR023796">
    <property type="entry name" value="Serpin_dom"/>
</dbReference>
<name>A0A7V4TJZ3_9BACT</name>
<dbReference type="GO" id="GO:0004867">
    <property type="term" value="F:serine-type endopeptidase inhibitor activity"/>
    <property type="evidence" value="ECO:0007669"/>
    <property type="project" value="InterPro"/>
</dbReference>
<dbReference type="InterPro" id="IPR042185">
    <property type="entry name" value="Serpin_sf_2"/>
</dbReference>
<dbReference type="InterPro" id="IPR023795">
    <property type="entry name" value="Serpin_CS"/>
</dbReference>
<comment type="similarity">
    <text evidence="1">Belongs to the serpin family.</text>
</comment>
<reference evidence="3" key="1">
    <citation type="journal article" date="2020" name="mSystems">
        <title>Genome- and Community-Level Interaction Insights into Carbon Utilization and Element Cycling Functions of Hydrothermarchaeota in Hydrothermal Sediment.</title>
        <authorList>
            <person name="Zhou Z."/>
            <person name="Liu Y."/>
            <person name="Xu W."/>
            <person name="Pan J."/>
            <person name="Luo Z.H."/>
            <person name="Li M."/>
        </authorList>
    </citation>
    <scope>NUCLEOTIDE SEQUENCE [LARGE SCALE GENOMIC DNA]</scope>
    <source>
        <strain evidence="3">SpSt-82</strain>
    </source>
</reference>
<dbReference type="SUPFAM" id="SSF56574">
    <property type="entry name" value="Serpins"/>
    <property type="match status" value="1"/>
</dbReference>
<protein>
    <recommendedName>
        <fullName evidence="2">Serpin domain-containing protein</fullName>
    </recommendedName>
</protein>
<dbReference type="InterPro" id="IPR036186">
    <property type="entry name" value="Serpin_sf"/>
</dbReference>
<dbReference type="CDD" id="cd19588">
    <property type="entry name" value="serpin_miropin-like"/>
    <property type="match status" value="1"/>
</dbReference>
<dbReference type="PANTHER" id="PTHR11461">
    <property type="entry name" value="SERINE PROTEASE INHIBITOR, SERPIN"/>
    <property type="match status" value="1"/>
</dbReference>
<gene>
    <name evidence="3" type="ORF">ENW11_08920</name>
</gene>
<dbReference type="EMBL" id="DTIY01000069">
    <property type="protein sequence ID" value="HGY39913.1"/>
    <property type="molecule type" value="Genomic_DNA"/>
</dbReference>
<proteinExistence type="inferred from homology"/>
<dbReference type="AlphaFoldDB" id="A0A7V4TJZ3"/>
<organism evidence="3">
    <name type="scientific">Candidatus Caldatribacterium saccharofermentans</name>
    <dbReference type="NCBI Taxonomy" id="1454753"/>
    <lineage>
        <taxon>Bacteria</taxon>
        <taxon>Pseudomonadati</taxon>
        <taxon>Atribacterota</taxon>
        <taxon>Atribacteria</taxon>
        <taxon>Atribacterales</taxon>
        <taxon>Candidatus Caldatribacteriaceae</taxon>
        <taxon>Candidatus Caldatribacterium</taxon>
    </lineage>
</organism>
<evidence type="ECO:0000259" key="2">
    <source>
        <dbReference type="SMART" id="SM00093"/>
    </source>
</evidence>
<feature type="domain" description="Serpin" evidence="2">
    <location>
        <begin position="380"/>
        <end position="734"/>
    </location>
</feature>
<dbReference type="PROSITE" id="PS00284">
    <property type="entry name" value="SERPIN"/>
    <property type="match status" value="1"/>
</dbReference>
<dbReference type="Gene3D" id="3.30.497.10">
    <property type="entry name" value="Antithrombin, subunit I, domain 2"/>
    <property type="match status" value="1"/>
</dbReference>
<dbReference type="Pfam" id="PF00079">
    <property type="entry name" value="Serpin"/>
    <property type="match status" value="1"/>
</dbReference>